<feature type="compositionally biased region" description="Pro residues" evidence="1">
    <location>
        <begin position="134"/>
        <end position="146"/>
    </location>
</feature>
<sequence>MTADRIGRAVRDQLSLGRLLPLGGPGDGAWITQRAAEAQLRRAAQSVPGVYPGALGISLADPGEAAEPVVPPPPGALPPGPLRITADFATTLSGPLPVTASLVRATLGAAAERLGLAVTEVDLRVTGLLEEAPEPTPVRAPEPPSAGRPTTPDEERAAAAASGVPGVERLTGALGGRSPVQLSAHAPARTGEPPHEGALPRRHARVEIAVRAGHRALDVARTVRTAVGETLPDHPTVTVLVTAVS</sequence>
<dbReference type="RefSeq" id="WP_152894269.1">
    <property type="nucleotide sequence ID" value="NZ_VJZD01000237.1"/>
</dbReference>
<evidence type="ECO:0000313" key="2">
    <source>
        <dbReference type="EMBL" id="MPY36635.1"/>
    </source>
</evidence>
<dbReference type="OrthoDB" id="4338350at2"/>
<dbReference type="EMBL" id="VJZD01000237">
    <property type="protein sequence ID" value="MPY36635.1"/>
    <property type="molecule type" value="Genomic_DNA"/>
</dbReference>
<protein>
    <submittedName>
        <fullName evidence="2">Nucleopolyhedrovirus P10 family protein</fullName>
    </submittedName>
</protein>
<organism evidence="2 3">
    <name type="scientific">Streptomyces adustus</name>
    <dbReference type="NCBI Taxonomy" id="1609272"/>
    <lineage>
        <taxon>Bacteria</taxon>
        <taxon>Bacillati</taxon>
        <taxon>Actinomycetota</taxon>
        <taxon>Actinomycetes</taxon>
        <taxon>Kitasatosporales</taxon>
        <taxon>Streptomycetaceae</taxon>
        <taxon>Streptomyces</taxon>
    </lineage>
</organism>
<keyword evidence="3" id="KW-1185">Reference proteome</keyword>
<dbReference type="AlphaFoldDB" id="A0A5N8VRY4"/>
<evidence type="ECO:0000256" key="1">
    <source>
        <dbReference type="SAM" id="MobiDB-lite"/>
    </source>
</evidence>
<gene>
    <name evidence="2" type="ORF">FNH09_37060</name>
</gene>
<comment type="caution">
    <text evidence="2">The sequence shown here is derived from an EMBL/GenBank/DDBJ whole genome shotgun (WGS) entry which is preliminary data.</text>
</comment>
<reference evidence="2 3" key="1">
    <citation type="submission" date="2019-07" db="EMBL/GenBank/DDBJ databases">
        <title>New species of Amycolatopsis and Streptomyces.</title>
        <authorList>
            <person name="Duangmal K."/>
            <person name="Teo W.F.A."/>
            <person name="Lipun K."/>
        </authorList>
    </citation>
    <scope>NUCLEOTIDE SEQUENCE [LARGE SCALE GENOMIC DNA]</scope>
    <source>
        <strain evidence="2 3">NBRC 109810</strain>
    </source>
</reference>
<evidence type="ECO:0000313" key="3">
    <source>
        <dbReference type="Proteomes" id="UP000325849"/>
    </source>
</evidence>
<feature type="region of interest" description="Disordered" evidence="1">
    <location>
        <begin position="129"/>
        <end position="163"/>
    </location>
</feature>
<proteinExistence type="predicted"/>
<accession>A0A5N8VRY4</accession>
<dbReference type="Proteomes" id="UP000325849">
    <property type="component" value="Unassembled WGS sequence"/>
</dbReference>
<name>A0A5N8VRY4_9ACTN</name>